<evidence type="ECO:0000259" key="5">
    <source>
        <dbReference type="Pfam" id="PF01397"/>
    </source>
</evidence>
<dbReference type="SUPFAM" id="SSF48239">
    <property type="entry name" value="Terpenoid cyclases/Protein prenyltransferases"/>
    <property type="match status" value="2"/>
</dbReference>
<keyword evidence="2" id="KW-0479">Metal-binding</keyword>
<keyword evidence="8" id="KW-1185">Reference proteome</keyword>
<dbReference type="SFLD" id="SFLDS00005">
    <property type="entry name" value="Isoprenoid_Synthase_Type_I"/>
    <property type="match status" value="1"/>
</dbReference>
<dbReference type="InterPro" id="IPR044814">
    <property type="entry name" value="Terpene_cyclase_plant_C1"/>
</dbReference>
<dbReference type="InterPro" id="IPR008949">
    <property type="entry name" value="Isoprenoid_synthase_dom_sf"/>
</dbReference>
<evidence type="ECO:0000256" key="2">
    <source>
        <dbReference type="ARBA" id="ARBA00022723"/>
    </source>
</evidence>
<evidence type="ECO:0000313" key="7">
    <source>
        <dbReference type="EMBL" id="URE20117.1"/>
    </source>
</evidence>
<feature type="domain" description="Terpene synthase metal-binding" evidence="6">
    <location>
        <begin position="343"/>
        <end position="579"/>
    </location>
</feature>
<dbReference type="OrthoDB" id="1936865at2759"/>
<dbReference type="InterPro" id="IPR005630">
    <property type="entry name" value="Terpene_synthase_metal-bd"/>
</dbReference>
<dbReference type="EMBL" id="CP097509">
    <property type="protein sequence ID" value="URE20117.1"/>
    <property type="molecule type" value="Genomic_DNA"/>
</dbReference>
<evidence type="ECO:0000256" key="4">
    <source>
        <dbReference type="SAM" id="Coils"/>
    </source>
</evidence>
<dbReference type="AlphaFoldDB" id="A0A9E7GXK0"/>
<evidence type="ECO:0000313" key="8">
    <source>
        <dbReference type="Proteomes" id="UP001055439"/>
    </source>
</evidence>
<evidence type="ECO:0000256" key="1">
    <source>
        <dbReference type="ARBA" id="ARBA00001946"/>
    </source>
</evidence>
<dbReference type="Pfam" id="PF01397">
    <property type="entry name" value="Terpene_synth"/>
    <property type="match status" value="2"/>
</dbReference>
<feature type="domain" description="Terpene synthase N-terminal" evidence="5">
    <location>
        <begin position="61"/>
        <end position="165"/>
    </location>
</feature>
<dbReference type="Pfam" id="PF03936">
    <property type="entry name" value="Terpene_synth_C"/>
    <property type="match status" value="1"/>
</dbReference>
<keyword evidence="3" id="KW-0460">Magnesium</keyword>
<evidence type="ECO:0000259" key="6">
    <source>
        <dbReference type="Pfam" id="PF03936"/>
    </source>
</evidence>
<reference evidence="7" key="1">
    <citation type="submission" date="2022-05" db="EMBL/GenBank/DDBJ databases">
        <title>The Musa troglodytarum L. genome provides insights into the mechanism of non-climacteric behaviour and enrichment of carotenoids.</title>
        <authorList>
            <person name="Wang J."/>
        </authorList>
    </citation>
    <scope>NUCLEOTIDE SEQUENCE</scope>
    <source>
        <tissue evidence="7">Leaf</tissue>
    </source>
</reference>
<dbReference type="SUPFAM" id="SSF48576">
    <property type="entry name" value="Terpenoid synthases"/>
    <property type="match status" value="1"/>
</dbReference>
<protein>
    <submittedName>
        <fullName evidence="7">Myrcene synthase, chloroplastic</fullName>
    </submittedName>
</protein>
<dbReference type="InterPro" id="IPR050148">
    <property type="entry name" value="Terpene_synthase-like"/>
</dbReference>
<dbReference type="FunFam" id="1.10.600.10:FF:000007">
    <property type="entry name" value="Isoprene synthase, chloroplastic"/>
    <property type="match status" value="1"/>
</dbReference>
<keyword evidence="4" id="KW-0175">Coiled coil</keyword>
<dbReference type="InterPro" id="IPR036965">
    <property type="entry name" value="Terpene_synth_N_sf"/>
</dbReference>
<feature type="domain" description="Terpene synthase N-terminal" evidence="5">
    <location>
        <begin position="204"/>
        <end position="272"/>
    </location>
</feature>
<comment type="cofactor">
    <cofactor evidence="1">
        <name>Mg(2+)</name>
        <dbReference type="ChEBI" id="CHEBI:18420"/>
    </cofactor>
</comment>
<dbReference type="PANTHER" id="PTHR31225">
    <property type="entry name" value="OS04G0344100 PROTEIN-RELATED"/>
    <property type="match status" value="1"/>
</dbReference>
<dbReference type="Proteomes" id="UP001055439">
    <property type="component" value="Chromosome 7"/>
</dbReference>
<dbReference type="CDD" id="cd00684">
    <property type="entry name" value="Terpene_cyclase_plant_C1"/>
    <property type="match status" value="1"/>
</dbReference>
<sequence length="714" mass="82259">MSLQILHVFCAATSFPCSSSNTLRRIASFQHYGDHARLSLRIRCSGQPPSRRSANYHPNIWMHDSIQSLTINHTMEEEQCAVRINKLEESVVKLIQEEKELEDQLQLIDHLQQLGVVYHFKDDIKDALRSIHGSVEDKSMLLKDNLHATALLFRLLRENGFDVSEGGSAFLHWSCLIILHKVLMMTCKVHFNHYLVFWTNISQPFKDDKGHLKACLQHQTKGMLSLYEASYLEKEGELVLSQAMDFTTKHLKKPMQQGSLEPPLRGQVAYALELPLHWRMHRLHTSWFIEAYQRDATMNPLLLELAKLDFNMVNRVHSLLVAREVRHYTLTIKISNTKLWWTDVGLAKRLPFFRDRLVENYLWTVGWAFEPQFWSYREIQTKANCFTTMIDDVYDVYGTLDELELFTDAVDRWDISAIDEFPEYMKMCFLAVFNTANEAAYRIMKEKNLDILPYLKRAWGDICKAYLVEAKWCQRDHVPKLSDYLDNAWMSISGHVSLTHAICMSEDLTQEALESFRSYPEITRPSCMLLRLYNDLATSAAELQRGDVAKALQCCMHEGDVSESAAREHVGDLIRANWRALNGNHPWNCFTTVASNTPRVSQFMYGNGDGHGIPGGETKNQVMALLIEPIMFERHHLGVGIYYQTDMIQKTTKEDLRYLAADSVQMLDASGACLRDQILEVFVIPEVDDDGSKKETTKQMYRTVSSDVFLGIKS</sequence>
<dbReference type="SFLD" id="SFLDG01019">
    <property type="entry name" value="Terpene_Cyclase_Like_1_C_Termi"/>
    <property type="match status" value="1"/>
</dbReference>
<dbReference type="InterPro" id="IPR034741">
    <property type="entry name" value="Terpene_cyclase-like_1_C"/>
</dbReference>
<dbReference type="GO" id="GO:0000287">
    <property type="term" value="F:magnesium ion binding"/>
    <property type="evidence" value="ECO:0007669"/>
    <property type="project" value="InterPro"/>
</dbReference>
<organism evidence="7 8">
    <name type="scientific">Musa troglodytarum</name>
    <name type="common">fe'i banana</name>
    <dbReference type="NCBI Taxonomy" id="320322"/>
    <lineage>
        <taxon>Eukaryota</taxon>
        <taxon>Viridiplantae</taxon>
        <taxon>Streptophyta</taxon>
        <taxon>Embryophyta</taxon>
        <taxon>Tracheophyta</taxon>
        <taxon>Spermatophyta</taxon>
        <taxon>Magnoliopsida</taxon>
        <taxon>Liliopsida</taxon>
        <taxon>Zingiberales</taxon>
        <taxon>Musaceae</taxon>
        <taxon>Musa</taxon>
    </lineage>
</organism>
<dbReference type="GO" id="GO:0009507">
    <property type="term" value="C:chloroplast"/>
    <property type="evidence" value="ECO:0007669"/>
    <property type="project" value="UniProtKB-ARBA"/>
</dbReference>
<accession>A0A9E7GXK0</accession>
<dbReference type="PANTHER" id="PTHR31225:SF252">
    <property type="entry name" value="TERPENE SYNTHASE 12-RELATED"/>
    <property type="match status" value="1"/>
</dbReference>
<evidence type="ECO:0000256" key="3">
    <source>
        <dbReference type="ARBA" id="ARBA00022842"/>
    </source>
</evidence>
<dbReference type="GO" id="GO:0010333">
    <property type="term" value="F:terpene synthase activity"/>
    <property type="evidence" value="ECO:0007669"/>
    <property type="project" value="InterPro"/>
</dbReference>
<dbReference type="Gene3D" id="1.10.600.10">
    <property type="entry name" value="Farnesyl Diphosphate Synthase"/>
    <property type="match status" value="1"/>
</dbReference>
<dbReference type="InterPro" id="IPR001906">
    <property type="entry name" value="Terpene_synth_N"/>
</dbReference>
<feature type="coiled-coil region" evidence="4">
    <location>
        <begin position="84"/>
        <end position="114"/>
    </location>
</feature>
<dbReference type="InterPro" id="IPR008930">
    <property type="entry name" value="Terpenoid_cyclase/PrenylTrfase"/>
</dbReference>
<name>A0A9E7GXK0_9LILI</name>
<gene>
    <name evidence="7" type="ORF">MUK42_37141</name>
</gene>
<proteinExistence type="predicted"/>
<dbReference type="GO" id="GO:0016102">
    <property type="term" value="P:diterpenoid biosynthetic process"/>
    <property type="evidence" value="ECO:0007669"/>
    <property type="project" value="InterPro"/>
</dbReference>
<dbReference type="Gene3D" id="1.50.10.130">
    <property type="entry name" value="Terpene synthase, N-terminal domain"/>
    <property type="match status" value="1"/>
</dbReference>